<name>A0A2I0AYA6_9ASPA</name>
<organism evidence="2 3">
    <name type="scientific">Apostasia shenzhenica</name>
    <dbReference type="NCBI Taxonomy" id="1088818"/>
    <lineage>
        <taxon>Eukaryota</taxon>
        <taxon>Viridiplantae</taxon>
        <taxon>Streptophyta</taxon>
        <taxon>Embryophyta</taxon>
        <taxon>Tracheophyta</taxon>
        <taxon>Spermatophyta</taxon>
        <taxon>Magnoliopsida</taxon>
        <taxon>Liliopsida</taxon>
        <taxon>Asparagales</taxon>
        <taxon>Orchidaceae</taxon>
        <taxon>Apostasioideae</taxon>
        <taxon>Apostasia</taxon>
    </lineage>
</organism>
<dbReference type="AlphaFoldDB" id="A0A2I0AYA6"/>
<feature type="region of interest" description="Disordered" evidence="1">
    <location>
        <begin position="41"/>
        <end position="73"/>
    </location>
</feature>
<dbReference type="Proteomes" id="UP000236161">
    <property type="component" value="Unassembled WGS sequence"/>
</dbReference>
<feature type="compositionally biased region" description="Pro residues" evidence="1">
    <location>
        <begin position="53"/>
        <end position="62"/>
    </location>
</feature>
<keyword evidence="3" id="KW-1185">Reference proteome</keyword>
<protein>
    <submittedName>
        <fullName evidence="2">Uncharacterized protein</fullName>
    </submittedName>
</protein>
<accession>A0A2I0AYA6</accession>
<reference evidence="2 3" key="1">
    <citation type="journal article" date="2017" name="Nature">
        <title>The Apostasia genome and the evolution of orchids.</title>
        <authorList>
            <person name="Zhang G.Q."/>
            <person name="Liu K.W."/>
            <person name="Li Z."/>
            <person name="Lohaus R."/>
            <person name="Hsiao Y.Y."/>
            <person name="Niu S.C."/>
            <person name="Wang J.Y."/>
            <person name="Lin Y.C."/>
            <person name="Xu Q."/>
            <person name="Chen L.J."/>
            <person name="Yoshida K."/>
            <person name="Fujiwara S."/>
            <person name="Wang Z.W."/>
            <person name="Zhang Y.Q."/>
            <person name="Mitsuda N."/>
            <person name="Wang M."/>
            <person name="Liu G.H."/>
            <person name="Pecoraro L."/>
            <person name="Huang H.X."/>
            <person name="Xiao X.J."/>
            <person name="Lin M."/>
            <person name="Wu X.Y."/>
            <person name="Wu W.L."/>
            <person name="Chen Y.Y."/>
            <person name="Chang S.B."/>
            <person name="Sakamoto S."/>
            <person name="Ohme-Takagi M."/>
            <person name="Yagi M."/>
            <person name="Zeng S.J."/>
            <person name="Shen C.Y."/>
            <person name="Yeh C.M."/>
            <person name="Luo Y.B."/>
            <person name="Tsai W.C."/>
            <person name="Van de Peer Y."/>
            <person name="Liu Z.J."/>
        </authorList>
    </citation>
    <scope>NUCLEOTIDE SEQUENCE [LARGE SCALE GENOMIC DNA]</scope>
    <source>
        <strain evidence="3">cv. Shenzhen</strain>
        <tissue evidence="2">Stem</tissue>
    </source>
</reference>
<evidence type="ECO:0000313" key="3">
    <source>
        <dbReference type="Proteomes" id="UP000236161"/>
    </source>
</evidence>
<evidence type="ECO:0000313" key="2">
    <source>
        <dbReference type="EMBL" id="PKA60532.1"/>
    </source>
</evidence>
<gene>
    <name evidence="2" type="ORF">AXF42_Ash017938</name>
</gene>
<evidence type="ECO:0000256" key="1">
    <source>
        <dbReference type="SAM" id="MobiDB-lite"/>
    </source>
</evidence>
<dbReference type="EMBL" id="KZ451937">
    <property type="protein sequence ID" value="PKA60532.1"/>
    <property type="molecule type" value="Genomic_DNA"/>
</dbReference>
<sequence>MRRQVYCRKWARLPATVPHCPPEGHRREQLYLHATPPAEASSTVFNFSGNRAGPPPTYPPGAPEQSTSVVPPPSVLEVAPTGQNAKPAPATASAMVNLGKLRWSSRLQGR</sequence>
<proteinExistence type="predicted"/>